<evidence type="ECO:0000313" key="2">
    <source>
        <dbReference type="Proteomes" id="UP000766486"/>
    </source>
</evidence>
<evidence type="ECO:0000313" key="1">
    <source>
        <dbReference type="EMBL" id="VUC34123.1"/>
    </source>
</evidence>
<dbReference type="EMBL" id="CABFNS010000876">
    <property type="protein sequence ID" value="VUC34123.1"/>
    <property type="molecule type" value="Genomic_DNA"/>
</dbReference>
<proteinExistence type="predicted"/>
<protein>
    <recommendedName>
        <fullName evidence="3">Peptidase M28 domain-containing protein</fullName>
    </recommendedName>
</protein>
<name>A0ABY6UVX8_BIOOC</name>
<reference evidence="1 2" key="1">
    <citation type="submission" date="2019-06" db="EMBL/GenBank/DDBJ databases">
        <authorList>
            <person name="Broberg M."/>
        </authorList>
    </citation>
    <scope>NUCLEOTIDE SEQUENCE [LARGE SCALE GENOMIC DNA]</scope>
</reference>
<sequence length="84" mass="9533">MFDGQRNLRVKLDELGVAMRALDGIFAAEYLDEGKPDYVGKRSNVDTFNLQSHIMVVGCTEKGDWFHSNGDKISQLNLADYYLM</sequence>
<evidence type="ECO:0008006" key="3">
    <source>
        <dbReference type="Google" id="ProtNLM"/>
    </source>
</evidence>
<accession>A0ABY6UVX8</accession>
<keyword evidence="2" id="KW-1185">Reference proteome</keyword>
<dbReference type="Proteomes" id="UP000766486">
    <property type="component" value="Unassembled WGS sequence"/>
</dbReference>
<organism evidence="1 2">
    <name type="scientific">Bionectria ochroleuca</name>
    <name type="common">Gliocladium roseum</name>
    <dbReference type="NCBI Taxonomy" id="29856"/>
    <lineage>
        <taxon>Eukaryota</taxon>
        <taxon>Fungi</taxon>
        <taxon>Dikarya</taxon>
        <taxon>Ascomycota</taxon>
        <taxon>Pezizomycotina</taxon>
        <taxon>Sordariomycetes</taxon>
        <taxon>Hypocreomycetidae</taxon>
        <taxon>Hypocreales</taxon>
        <taxon>Bionectriaceae</taxon>
        <taxon>Clonostachys</taxon>
    </lineage>
</organism>
<gene>
    <name evidence="1" type="ORF">CLO192961_LOCUS371868</name>
</gene>
<comment type="caution">
    <text evidence="1">The sequence shown here is derived from an EMBL/GenBank/DDBJ whole genome shotgun (WGS) entry which is preliminary data.</text>
</comment>